<sequence>MLTLAATPADSVRVLDPVVVSATRSETRLDKIPQKLVTISRQDIALVPAADLPDLLKKTAAVNIIQYPNLSAGIGIRGFRPQFSGLNQRTLLLVDGRPAGATNLATLMLTGVERVEVLKGTASALYGSQAMGGVINVITRRSTGEPGGSAYLDYGSFRTLQAGLSSGGNLTKRLDYDLSFGYVERSADFRIGGDNLLRNLFGFGTAVKNYTNKPSAEVDDRQGDGQVRPNTQLHYYSGGLRLGYQLTEGWRMDVRGDRFEAKNVQSPGEISSGTTDASSKDVQRNALELAVSGKIGAYHRPTLRVFTADESNANYTLNSGGKAIAPYRSNRTANAWTGLQIKDIWTIGAHSVVFGYDYLDASTKGRRWSDATTERAPTQPDYALISSAVYAQAMLTFNRLTVQPGLRYDNSTFDVRETPLLSAYKPGKKANAFWSPNLGLVYQLPKYFRVSGTVGRAFVTTDAYSVAGYVEARTTAGKIAITSGNPDLKNESSVSWDAALGYRNAKNGLSGGITYFSTEVTNRIAKVVQQVNEPLANGDVIVSRTTFVNAAGSRIRGLEAEGAYDFGAKTQYKYSLRVFANATVMFRATEDIVGTDRSVVVRDVMNVARSNGQIGVEYDDLKQFRVRLSARWTGVRKDIDYTDVESPEIEYAPYAAADASASWRFRKNHSVTFAITNITDENYYEKRGYNLAGRAVSLRYGIVF</sequence>
<dbReference type="Pfam" id="PF00593">
    <property type="entry name" value="TonB_dep_Rec_b-barrel"/>
    <property type="match status" value="1"/>
</dbReference>
<dbReference type="Pfam" id="PF07715">
    <property type="entry name" value="Plug"/>
    <property type="match status" value="1"/>
</dbReference>
<dbReference type="Gene3D" id="2.170.130.10">
    <property type="entry name" value="TonB-dependent receptor, plug domain"/>
    <property type="match status" value="1"/>
</dbReference>
<keyword evidence="9 10" id="KW-0998">Cell outer membrane</keyword>
<feature type="domain" description="TonB-dependent receptor plug" evidence="13">
    <location>
        <begin position="30"/>
        <end position="134"/>
    </location>
</feature>
<evidence type="ECO:0000256" key="10">
    <source>
        <dbReference type="PROSITE-ProRule" id="PRU01360"/>
    </source>
</evidence>
<name>A0A1G9IES3_9BACT</name>
<evidence type="ECO:0000256" key="1">
    <source>
        <dbReference type="ARBA" id="ARBA00004571"/>
    </source>
</evidence>
<dbReference type="GO" id="GO:0009279">
    <property type="term" value="C:cell outer membrane"/>
    <property type="evidence" value="ECO:0007669"/>
    <property type="project" value="UniProtKB-SubCell"/>
</dbReference>
<keyword evidence="8" id="KW-0675">Receptor</keyword>
<evidence type="ECO:0000256" key="8">
    <source>
        <dbReference type="ARBA" id="ARBA00023170"/>
    </source>
</evidence>
<evidence type="ECO:0000256" key="3">
    <source>
        <dbReference type="ARBA" id="ARBA00022452"/>
    </source>
</evidence>
<keyword evidence="2 10" id="KW-0813">Transport</keyword>
<dbReference type="InterPro" id="IPR037066">
    <property type="entry name" value="Plug_dom_sf"/>
</dbReference>
<dbReference type="Proteomes" id="UP000198901">
    <property type="component" value="Unassembled WGS sequence"/>
</dbReference>
<dbReference type="InterPro" id="IPR036942">
    <property type="entry name" value="Beta-barrel_TonB_sf"/>
</dbReference>
<dbReference type="InterPro" id="IPR000531">
    <property type="entry name" value="Beta-barrel_TonB"/>
</dbReference>
<evidence type="ECO:0000256" key="7">
    <source>
        <dbReference type="ARBA" id="ARBA00023136"/>
    </source>
</evidence>
<evidence type="ECO:0000313" key="15">
    <source>
        <dbReference type="Proteomes" id="UP000198901"/>
    </source>
</evidence>
<evidence type="ECO:0000259" key="12">
    <source>
        <dbReference type="Pfam" id="PF00593"/>
    </source>
</evidence>
<comment type="similarity">
    <text evidence="10 11">Belongs to the TonB-dependent receptor family.</text>
</comment>
<evidence type="ECO:0000256" key="2">
    <source>
        <dbReference type="ARBA" id="ARBA00022448"/>
    </source>
</evidence>
<keyword evidence="6 11" id="KW-0798">TonB box</keyword>
<gene>
    <name evidence="14" type="ORF">SAMN04488090_0439</name>
</gene>
<dbReference type="EMBL" id="FNGS01000001">
    <property type="protein sequence ID" value="SDL23333.1"/>
    <property type="molecule type" value="Genomic_DNA"/>
</dbReference>
<evidence type="ECO:0000256" key="4">
    <source>
        <dbReference type="ARBA" id="ARBA00022692"/>
    </source>
</evidence>
<dbReference type="PANTHER" id="PTHR30069">
    <property type="entry name" value="TONB-DEPENDENT OUTER MEMBRANE RECEPTOR"/>
    <property type="match status" value="1"/>
</dbReference>
<reference evidence="14 15" key="1">
    <citation type="submission" date="2016-10" db="EMBL/GenBank/DDBJ databases">
        <authorList>
            <person name="de Groot N.N."/>
        </authorList>
    </citation>
    <scope>NUCLEOTIDE SEQUENCE [LARGE SCALE GENOMIC DNA]</scope>
    <source>
        <strain evidence="14 15">DSM 21668</strain>
    </source>
</reference>
<proteinExistence type="inferred from homology"/>
<dbReference type="AlphaFoldDB" id="A0A1G9IES3"/>
<dbReference type="GO" id="GO:0044718">
    <property type="term" value="P:siderophore transmembrane transport"/>
    <property type="evidence" value="ECO:0007669"/>
    <property type="project" value="TreeGrafter"/>
</dbReference>
<organism evidence="14 15">
    <name type="scientific">Siphonobacter aquaeclarae</name>
    <dbReference type="NCBI Taxonomy" id="563176"/>
    <lineage>
        <taxon>Bacteria</taxon>
        <taxon>Pseudomonadati</taxon>
        <taxon>Bacteroidota</taxon>
        <taxon>Cytophagia</taxon>
        <taxon>Cytophagales</taxon>
        <taxon>Cytophagaceae</taxon>
        <taxon>Siphonobacter</taxon>
    </lineage>
</organism>
<keyword evidence="5" id="KW-0732">Signal</keyword>
<keyword evidence="15" id="KW-1185">Reference proteome</keyword>
<protein>
    <submittedName>
        <fullName evidence="14">Vitamin B12 transporter</fullName>
    </submittedName>
</protein>
<dbReference type="PROSITE" id="PS52016">
    <property type="entry name" value="TONB_DEPENDENT_REC_3"/>
    <property type="match status" value="1"/>
</dbReference>
<comment type="subcellular location">
    <subcellularLocation>
        <location evidence="1 10">Cell outer membrane</location>
        <topology evidence="1 10">Multi-pass membrane protein</topology>
    </subcellularLocation>
</comment>
<evidence type="ECO:0000256" key="9">
    <source>
        <dbReference type="ARBA" id="ARBA00023237"/>
    </source>
</evidence>
<keyword evidence="7 10" id="KW-0472">Membrane</keyword>
<keyword evidence="3 10" id="KW-1134">Transmembrane beta strand</keyword>
<evidence type="ECO:0000256" key="11">
    <source>
        <dbReference type="RuleBase" id="RU003357"/>
    </source>
</evidence>
<dbReference type="Gene3D" id="2.40.170.20">
    <property type="entry name" value="TonB-dependent receptor, beta-barrel domain"/>
    <property type="match status" value="1"/>
</dbReference>
<feature type="domain" description="TonB-dependent receptor-like beta-barrel" evidence="12">
    <location>
        <begin position="193"/>
        <end position="678"/>
    </location>
</feature>
<dbReference type="InterPro" id="IPR012910">
    <property type="entry name" value="Plug_dom"/>
</dbReference>
<dbReference type="STRING" id="563176.SAMN04488090_0439"/>
<evidence type="ECO:0000313" key="14">
    <source>
        <dbReference type="EMBL" id="SDL23333.1"/>
    </source>
</evidence>
<dbReference type="SUPFAM" id="SSF56935">
    <property type="entry name" value="Porins"/>
    <property type="match status" value="1"/>
</dbReference>
<evidence type="ECO:0000256" key="6">
    <source>
        <dbReference type="ARBA" id="ARBA00023077"/>
    </source>
</evidence>
<keyword evidence="4 10" id="KW-0812">Transmembrane</keyword>
<dbReference type="InterPro" id="IPR039426">
    <property type="entry name" value="TonB-dep_rcpt-like"/>
</dbReference>
<evidence type="ECO:0000259" key="13">
    <source>
        <dbReference type="Pfam" id="PF07715"/>
    </source>
</evidence>
<dbReference type="CDD" id="cd01347">
    <property type="entry name" value="ligand_gated_channel"/>
    <property type="match status" value="1"/>
</dbReference>
<accession>A0A1G9IES3</accession>
<dbReference type="PANTHER" id="PTHR30069:SF29">
    <property type="entry name" value="HEMOGLOBIN AND HEMOGLOBIN-HAPTOGLOBIN-BINDING PROTEIN 1-RELATED"/>
    <property type="match status" value="1"/>
</dbReference>
<dbReference type="GO" id="GO:0015344">
    <property type="term" value="F:siderophore uptake transmembrane transporter activity"/>
    <property type="evidence" value="ECO:0007669"/>
    <property type="project" value="TreeGrafter"/>
</dbReference>
<evidence type="ECO:0000256" key="5">
    <source>
        <dbReference type="ARBA" id="ARBA00022729"/>
    </source>
</evidence>